<feature type="transmembrane region" description="Helical" evidence="2">
    <location>
        <begin position="138"/>
        <end position="159"/>
    </location>
</feature>
<feature type="transmembrane region" description="Helical" evidence="2">
    <location>
        <begin position="356"/>
        <end position="379"/>
    </location>
</feature>
<keyword evidence="4" id="KW-1185">Reference proteome</keyword>
<dbReference type="EMBL" id="CP003040">
    <property type="protein sequence ID" value="AEN96856.1"/>
    <property type="molecule type" value="Genomic_DNA"/>
</dbReference>
<feature type="transmembrane region" description="Helical" evidence="2">
    <location>
        <begin position="14"/>
        <end position="33"/>
    </location>
</feature>
<reference evidence="3 4" key="1">
    <citation type="journal article" date="2015" name="Genome Announc.">
        <title>Complete genome sequence of the human gut symbiont Roseburia hominis.</title>
        <authorList>
            <person name="Travis A.J."/>
            <person name="Kelly D."/>
            <person name="Flint H.J."/>
            <person name="Aminov R.I."/>
        </authorList>
    </citation>
    <scope>NUCLEOTIDE SEQUENCE [LARGE SCALE GENOMIC DNA]</scope>
    <source>
        <strain evidence="4">DSM 16839 / JCM 17582 / NCIMB 14029 / A2-183</strain>
    </source>
</reference>
<protein>
    <submittedName>
        <fullName evidence="3">Uncharacterized protein</fullName>
    </submittedName>
</protein>
<keyword evidence="2" id="KW-0472">Membrane</keyword>
<feature type="compositionally biased region" description="Polar residues" evidence="1">
    <location>
        <begin position="446"/>
        <end position="476"/>
    </location>
</feature>
<accession>G2T3P2</accession>
<feature type="transmembrane region" description="Helical" evidence="2">
    <location>
        <begin position="513"/>
        <end position="535"/>
    </location>
</feature>
<dbReference type="AlphaFoldDB" id="G2T3P2"/>
<feature type="transmembrane region" description="Helical" evidence="2">
    <location>
        <begin position="591"/>
        <end position="610"/>
    </location>
</feature>
<feature type="region of interest" description="Disordered" evidence="1">
    <location>
        <begin position="405"/>
        <end position="476"/>
    </location>
</feature>
<dbReference type="RefSeq" id="WP_014079894.1">
    <property type="nucleotide sequence ID" value="NC_015977.1"/>
</dbReference>
<dbReference type="OrthoDB" id="2985456at2"/>
<feature type="transmembrane region" description="Helical" evidence="2">
    <location>
        <begin position="555"/>
        <end position="579"/>
    </location>
</feature>
<dbReference type="eggNOG" id="ENOG502ZB7X">
    <property type="taxonomic scope" value="Bacteria"/>
</dbReference>
<dbReference type="BioCyc" id="RHOM585394:G1H02-1748-MONOMER"/>
<evidence type="ECO:0000256" key="1">
    <source>
        <dbReference type="SAM" id="MobiDB-lite"/>
    </source>
</evidence>
<dbReference type="GeneID" id="93723542"/>
<keyword evidence="2" id="KW-0812">Transmembrane</keyword>
<dbReference type="KEGG" id="rho:RHOM_08725"/>
<evidence type="ECO:0000313" key="3">
    <source>
        <dbReference type="EMBL" id="AEN96856.1"/>
    </source>
</evidence>
<proteinExistence type="predicted"/>
<dbReference type="HOGENOM" id="CLU_020249_0_0_9"/>
<name>G2T3P2_ROSHA</name>
<sequence length="829" mass="94292">MDTWYWALEYVRVFFAYVMILFVWPSVVFRDYLRGRSRTVRFAFCVTVPVVLLNTVVLSLGVFHILYGWLIAVLFYGTLLLGLLRWHPVRREQIKKISRLFLGTYGIRLLLLRLRNRVKNGIGRAHAQFRRSIRGRRCVYLMLGVVVCFGMVYFSYGAFHDYSYGFGDMYRHHSWIYGLLNGTPFYEGIYPEAMHCFIYAMRVLFGVKIYSSQLFLAGIHVAVFLVSAYLLLKELFAWDGTAVLALALFLTVDLLCIDEIFSMSRLQWTLPQEFGLYTQFLCALFLLRCLKTDFSDRSGSRRERIRKFLTDENLLLFLLSLAASLAIHFYVTMMAFFLCVVIAACRLPALFQKRRFVSLVKAVCLGVLIAVLPMGIAYAKGVPFQGSIGWAVNVINGTDTAEGRTSQAEQILEQAQTSSEQTSKEQTWSGERMTESGETTEAAVQPTEQSHGGNGQTPDGGSADAGQNSAPKQSAGNHMLAMAERMAASFAGKAQLVWKYGYVQLYRENRAEWIVLFSGLALILWAVYRMAAGIITGLLKKGSDSKKIRQLFDGYPVLVGISVLLMIVYAAPFLGLPELIAGSRLCSTEQLFILAVVVIPVDLAAGAIALTPGRRVLPLALAAGVAVIYVGTRQRGIFHGYLYYELTRYNAAVMVTQDITDKFPENSYTIVSTTDELYQVIEQGRHEELLTFLNRVNGSGYTLPTEYIFVYVEKRPIQYAQNHFFTGPDWLAEEKYTSYYTTYFSEGNSINASEISREQAEREMMTFSKLSQTYSNLDSRTILESKAYEWCRKFEASYPQEMKVYYEDENFCCYMIRQNTYRLYQLEES</sequence>
<feature type="transmembrane region" description="Helical" evidence="2">
    <location>
        <begin position="209"/>
        <end position="231"/>
    </location>
</feature>
<keyword evidence="2" id="KW-1133">Transmembrane helix</keyword>
<feature type="transmembrane region" description="Helical" evidence="2">
    <location>
        <begin position="66"/>
        <end position="86"/>
    </location>
</feature>
<feature type="compositionally biased region" description="Polar residues" evidence="1">
    <location>
        <begin position="405"/>
        <end position="429"/>
    </location>
</feature>
<dbReference type="Proteomes" id="UP000008178">
    <property type="component" value="Chromosome"/>
</dbReference>
<evidence type="ECO:0000256" key="2">
    <source>
        <dbReference type="SAM" id="Phobius"/>
    </source>
</evidence>
<gene>
    <name evidence="3" type="ordered locus">RHOM_08725</name>
</gene>
<dbReference type="STRING" id="585394.RHOM_08725"/>
<feature type="transmembrane region" description="Helical" evidence="2">
    <location>
        <begin position="40"/>
        <end position="60"/>
    </location>
</feature>
<organism evidence="3 4">
    <name type="scientific">Roseburia hominis (strain DSM 16839 / JCM 17582 / NCIMB 14029 / A2-183)</name>
    <dbReference type="NCBI Taxonomy" id="585394"/>
    <lineage>
        <taxon>Bacteria</taxon>
        <taxon>Bacillati</taxon>
        <taxon>Bacillota</taxon>
        <taxon>Clostridia</taxon>
        <taxon>Lachnospirales</taxon>
        <taxon>Lachnospiraceae</taxon>
        <taxon>Roseburia</taxon>
    </lineage>
</organism>
<feature type="transmembrane region" description="Helical" evidence="2">
    <location>
        <begin position="314"/>
        <end position="344"/>
    </location>
</feature>
<feature type="transmembrane region" description="Helical" evidence="2">
    <location>
        <begin position="243"/>
        <end position="262"/>
    </location>
</feature>
<evidence type="ECO:0000313" key="4">
    <source>
        <dbReference type="Proteomes" id="UP000008178"/>
    </source>
</evidence>